<dbReference type="SMART" id="SM00404">
    <property type="entry name" value="PTPc_motif"/>
    <property type="match status" value="1"/>
</dbReference>
<dbReference type="InterPro" id="IPR003595">
    <property type="entry name" value="Tyr_Pase_cat"/>
</dbReference>
<dbReference type="PROSITE" id="PS00383">
    <property type="entry name" value="TYR_PHOSPHATASE_1"/>
    <property type="match status" value="1"/>
</dbReference>
<dbReference type="PANTHER" id="PTHR46163">
    <property type="entry name" value="TYROSINE-PROTEIN PHOSPHATASE-RELATED"/>
    <property type="match status" value="1"/>
</dbReference>
<dbReference type="GO" id="GO:0004725">
    <property type="term" value="F:protein tyrosine phosphatase activity"/>
    <property type="evidence" value="ECO:0007669"/>
    <property type="project" value="InterPro"/>
</dbReference>
<evidence type="ECO:0000256" key="1">
    <source>
        <dbReference type="SAM" id="MobiDB-lite"/>
    </source>
</evidence>
<dbReference type="InterPro" id="IPR000387">
    <property type="entry name" value="Tyr_Pase_dom"/>
</dbReference>
<dbReference type="Pfam" id="PF00102">
    <property type="entry name" value="Y_phosphatase"/>
    <property type="match status" value="1"/>
</dbReference>
<evidence type="ECO:0000259" key="3">
    <source>
        <dbReference type="PROSITE" id="PS50056"/>
    </source>
</evidence>
<dbReference type="PROSITE" id="PS50055">
    <property type="entry name" value="TYR_PHOSPHATASE_PTP"/>
    <property type="match status" value="1"/>
</dbReference>
<feature type="domain" description="Tyrosine specific protein phosphatases" evidence="3">
    <location>
        <begin position="378"/>
        <end position="408"/>
    </location>
</feature>
<feature type="domain" description="Tyrosine-protein phosphatase" evidence="2">
    <location>
        <begin position="222"/>
        <end position="408"/>
    </location>
</feature>
<reference evidence="6" key="1">
    <citation type="submission" date="2016-04" db="UniProtKB">
        <authorList>
            <consortium name="WormBaseParasite"/>
        </authorList>
    </citation>
    <scope>IDENTIFICATION</scope>
</reference>
<dbReference type="InterPro" id="IPR052782">
    <property type="entry name" value="Oocyte-zygote_transition_reg"/>
</dbReference>
<dbReference type="InterPro" id="IPR029021">
    <property type="entry name" value="Prot-tyrosine_phosphatase-like"/>
</dbReference>
<feature type="region of interest" description="Disordered" evidence="1">
    <location>
        <begin position="15"/>
        <end position="63"/>
    </location>
</feature>
<feature type="compositionally biased region" description="Basic and acidic residues" evidence="1">
    <location>
        <begin position="113"/>
        <end position="141"/>
    </location>
</feature>
<gene>
    <name evidence="4" type="ORF">HPLM_LOCUS16505</name>
</gene>
<dbReference type="STRING" id="6290.A0A158QR38"/>
<dbReference type="CDD" id="cd00047">
    <property type="entry name" value="PTPc"/>
    <property type="match status" value="1"/>
</dbReference>
<dbReference type="PANTHER" id="PTHR46163:SF10">
    <property type="entry name" value="PROTEIN-TYROSINE PHOSPHATASE-RELATED"/>
    <property type="match status" value="1"/>
</dbReference>
<dbReference type="Proteomes" id="UP000268014">
    <property type="component" value="Unassembled WGS sequence"/>
</dbReference>
<dbReference type="SMART" id="SM00194">
    <property type="entry name" value="PTPc"/>
    <property type="match status" value="1"/>
</dbReference>
<dbReference type="Gene3D" id="1.20.120.20">
    <property type="entry name" value="Apolipoprotein"/>
    <property type="match status" value="1"/>
</dbReference>
<dbReference type="AlphaFoldDB" id="A0A158QR38"/>
<dbReference type="InterPro" id="IPR000242">
    <property type="entry name" value="PTP_cat"/>
</dbReference>
<dbReference type="EMBL" id="UZAF01019454">
    <property type="protein sequence ID" value="VDO60303.1"/>
    <property type="molecule type" value="Genomic_DNA"/>
</dbReference>
<dbReference type="WBParaSite" id="HPLM_0001651301-mRNA-1">
    <property type="protein sequence ID" value="HPLM_0001651301-mRNA-1"/>
    <property type="gene ID" value="HPLM_0001651301"/>
</dbReference>
<dbReference type="InterPro" id="IPR016130">
    <property type="entry name" value="Tyr_Pase_AS"/>
</dbReference>
<feature type="compositionally biased region" description="Basic and acidic residues" evidence="1">
    <location>
        <begin position="80"/>
        <end position="105"/>
    </location>
</feature>
<evidence type="ECO:0000313" key="5">
    <source>
        <dbReference type="Proteomes" id="UP000268014"/>
    </source>
</evidence>
<evidence type="ECO:0000313" key="6">
    <source>
        <dbReference type="WBParaSite" id="HPLM_0001651301-mRNA-1"/>
    </source>
</evidence>
<dbReference type="SUPFAM" id="SSF52799">
    <property type="entry name" value="(Phosphotyrosine protein) phosphatases II"/>
    <property type="match status" value="1"/>
</dbReference>
<dbReference type="Gene3D" id="3.90.190.10">
    <property type="entry name" value="Protein tyrosine phosphatase superfamily"/>
    <property type="match status" value="1"/>
</dbReference>
<keyword evidence="5" id="KW-1185">Reference proteome</keyword>
<dbReference type="OMA" id="FWDYRTS"/>
<protein>
    <submittedName>
        <fullName evidence="6">Tyrosine-protein phosphatase domain-containing protein</fullName>
    </submittedName>
</protein>
<feature type="compositionally biased region" description="Basic and acidic residues" evidence="1">
    <location>
        <begin position="15"/>
        <end position="42"/>
    </location>
</feature>
<evidence type="ECO:0000259" key="2">
    <source>
        <dbReference type="PROSITE" id="PS50055"/>
    </source>
</evidence>
<evidence type="ECO:0000313" key="4">
    <source>
        <dbReference type="EMBL" id="VDO60303.1"/>
    </source>
</evidence>
<name>A0A158QR38_HAEPC</name>
<reference evidence="4 5" key="2">
    <citation type="submission" date="2018-11" db="EMBL/GenBank/DDBJ databases">
        <authorList>
            <consortium name="Pathogen Informatics"/>
        </authorList>
    </citation>
    <scope>NUCLEOTIDE SEQUENCE [LARGE SCALE GENOMIC DNA]</scope>
    <source>
        <strain evidence="4 5">MHpl1</strain>
    </source>
</reference>
<sequence length="426" mass="45683">SLSSASAFLKDTFGKGKDKAAEIKDETEKKAESAADSMKDMFKNAQDSANKAWDDTGKGVSSAYDSAKNKVSTFASDAQAEAKKAGETTADTAHDVGEKLKHTAHDVASAGDAKLHSAEDSAAKALEHAKQKVGELTDKASQKATELSAHAREEAKAAEASVKDAASAAAHKAHELGKFADDTTSSAIAEAKSELAEACDAIQERATAIVEEVKHITETSPQSPDKVPGQAASAKVAGQVDEVTGAEAPEKDFIANVYHEDVVEHAMDEQKKGPLLEYVGDFWHMITSESSKVIVMLCNFNEGKHEKCCLYLPKEKKEVGNFGGFAVAVKASKPDPFENIKHTELEVKYGEGKTFTVHHLAYFEWPDHTAPLNPGPTVGMLKLSRTLAAKHPITVHCSAGIGRSATFVGKFAQFSLFWDYRTSTRN</sequence>
<proteinExistence type="predicted"/>
<dbReference type="PROSITE" id="PS50056">
    <property type="entry name" value="TYR_PHOSPHATASE_2"/>
    <property type="match status" value="1"/>
</dbReference>
<organism evidence="6">
    <name type="scientific">Haemonchus placei</name>
    <name type="common">Barber's pole worm</name>
    <dbReference type="NCBI Taxonomy" id="6290"/>
    <lineage>
        <taxon>Eukaryota</taxon>
        <taxon>Metazoa</taxon>
        <taxon>Ecdysozoa</taxon>
        <taxon>Nematoda</taxon>
        <taxon>Chromadorea</taxon>
        <taxon>Rhabditida</taxon>
        <taxon>Rhabditina</taxon>
        <taxon>Rhabditomorpha</taxon>
        <taxon>Strongyloidea</taxon>
        <taxon>Trichostrongylidae</taxon>
        <taxon>Haemonchus</taxon>
    </lineage>
</organism>
<feature type="region of interest" description="Disordered" evidence="1">
    <location>
        <begin position="75"/>
        <end position="162"/>
    </location>
</feature>
<dbReference type="PRINTS" id="PR00700">
    <property type="entry name" value="PRTYPHPHTASE"/>
</dbReference>
<accession>A0A158QR38</accession>